<feature type="chain" id="PRO_5012701762" description="Penicillin-binding protein transpeptidase domain-containing protein" evidence="1">
    <location>
        <begin position="24"/>
        <end position="440"/>
    </location>
</feature>
<gene>
    <name evidence="3" type="ORF">A7E75_11615</name>
</gene>
<dbReference type="KEGG" id="pace:A6070_05645"/>
<dbReference type="GO" id="GO:0008658">
    <property type="term" value="F:penicillin binding"/>
    <property type="evidence" value="ECO:0007669"/>
    <property type="project" value="InterPro"/>
</dbReference>
<feature type="domain" description="Penicillin-binding protein transpeptidase" evidence="2">
    <location>
        <begin position="111"/>
        <end position="405"/>
    </location>
</feature>
<protein>
    <recommendedName>
        <fullName evidence="2">Penicillin-binding protein transpeptidase domain-containing protein</fullName>
    </recommendedName>
</protein>
<dbReference type="InterPro" id="IPR012338">
    <property type="entry name" value="Beta-lactam/transpept-like"/>
</dbReference>
<dbReference type="GO" id="GO:0071972">
    <property type="term" value="F:peptidoglycan L,D-transpeptidase activity"/>
    <property type="evidence" value="ECO:0007669"/>
    <property type="project" value="TreeGrafter"/>
</dbReference>
<dbReference type="RefSeq" id="WP_072287435.1">
    <property type="nucleotide sequence ID" value="NZ_CP015455.1"/>
</dbReference>
<keyword evidence="4" id="KW-1185">Reference proteome</keyword>
<dbReference type="EMBL" id="CP015518">
    <property type="protein sequence ID" value="APG25595.1"/>
    <property type="molecule type" value="Genomic_DNA"/>
</dbReference>
<dbReference type="PANTHER" id="PTHR30627:SF2">
    <property type="entry name" value="PEPTIDOGLYCAN D,D-TRANSPEPTIDASE MRDA"/>
    <property type="match status" value="1"/>
</dbReference>
<dbReference type="Proteomes" id="UP000182264">
    <property type="component" value="Chromosome"/>
</dbReference>
<dbReference type="PANTHER" id="PTHR30627">
    <property type="entry name" value="PEPTIDOGLYCAN D,D-TRANSPEPTIDASE"/>
    <property type="match status" value="1"/>
</dbReference>
<dbReference type="InterPro" id="IPR001460">
    <property type="entry name" value="PCN-bd_Tpept"/>
</dbReference>
<accession>A0A1L3GI91</accession>
<dbReference type="SUPFAM" id="SSF56601">
    <property type="entry name" value="beta-lactamase/transpeptidase-like"/>
    <property type="match status" value="1"/>
</dbReference>
<dbReference type="Pfam" id="PF00905">
    <property type="entry name" value="Transpeptidase"/>
    <property type="match status" value="1"/>
</dbReference>
<evidence type="ECO:0000259" key="2">
    <source>
        <dbReference type="Pfam" id="PF00905"/>
    </source>
</evidence>
<dbReference type="STRING" id="29542.A6070_05645"/>
<evidence type="ECO:0000313" key="4">
    <source>
        <dbReference type="Proteomes" id="UP000182264"/>
    </source>
</evidence>
<reference evidence="3 4" key="1">
    <citation type="journal article" date="2017" name="Genome Announc.">
        <title>Complete Genome Sequences of Two Acetylene-Fermenting Pelobacter acetylenicus Strains.</title>
        <authorList>
            <person name="Sutton J.M."/>
            <person name="Baesman S.M."/>
            <person name="Fierst J.L."/>
            <person name="Poret-Peterson A.T."/>
            <person name="Oremland R.S."/>
            <person name="Dunlap D.S."/>
            <person name="Akob D.M."/>
        </authorList>
    </citation>
    <scope>NUCLEOTIDE SEQUENCE [LARGE SCALE GENOMIC DNA]</scope>
    <source>
        <strain evidence="3 4">DSM 3247</strain>
    </source>
</reference>
<organism evidence="3 4">
    <name type="scientific">Syntrophotalea acetylenica</name>
    <name type="common">Pelobacter acetylenicus</name>
    <dbReference type="NCBI Taxonomy" id="29542"/>
    <lineage>
        <taxon>Bacteria</taxon>
        <taxon>Pseudomonadati</taxon>
        <taxon>Thermodesulfobacteriota</taxon>
        <taxon>Desulfuromonadia</taxon>
        <taxon>Desulfuromonadales</taxon>
        <taxon>Syntrophotaleaceae</taxon>
        <taxon>Syntrophotalea</taxon>
    </lineage>
</organism>
<dbReference type="Gene3D" id="3.40.710.10">
    <property type="entry name" value="DD-peptidase/beta-lactamase superfamily"/>
    <property type="match status" value="1"/>
</dbReference>
<proteinExistence type="predicted"/>
<dbReference type="GO" id="GO:0005886">
    <property type="term" value="C:plasma membrane"/>
    <property type="evidence" value="ECO:0007669"/>
    <property type="project" value="TreeGrafter"/>
</dbReference>
<dbReference type="GO" id="GO:0071555">
    <property type="term" value="P:cell wall organization"/>
    <property type="evidence" value="ECO:0007669"/>
    <property type="project" value="TreeGrafter"/>
</dbReference>
<evidence type="ECO:0000313" key="3">
    <source>
        <dbReference type="EMBL" id="APG25595.1"/>
    </source>
</evidence>
<feature type="signal peptide" evidence="1">
    <location>
        <begin position="1"/>
        <end position="23"/>
    </location>
</feature>
<sequence>MRKRRIGRKICAFALMFSAGVFGCQSLIKSDVAKNMVTATAAAPVPQSAPAISGKNDIRRLLDRQSFDNLTDGRLQLHLGQQTLQIETSLDQDLQNYLLSNMDRKNSRDIGIVVMDADTGRILAMAGYDKTGTAGNPCLRSNFPAASIFKIVTAASAVDICNYSADSTMRFNGYKHTLYKQQLTQKVNKHTNTVSFKEAFAQSINPVFGKLGEHSLGKTVLARTAETFRFNETIDFDMTLQPSHFQITDDPYNWAEIASGFNRDTTISPLHGAIMVSAVLNQGRSVKPSLVDRILDSKGNLLYQGRQSPDCQIMSPKAAAVLGQMMEATITSGTARKSFQGHDKDETLSQLQIGGKTGSMDNQTHDIRYDWFVGFARALSGKANLAVAVLVAHEDYIGTRAGQYARMAMTQYFKKMFSTAADRSATAGILKHAETAGNQP</sequence>
<keyword evidence="1" id="KW-0732">Signal</keyword>
<name>A0A1L3GI91_SYNAC</name>
<evidence type="ECO:0000256" key="1">
    <source>
        <dbReference type="SAM" id="SignalP"/>
    </source>
</evidence>
<dbReference type="AlphaFoldDB" id="A0A1L3GI91"/>
<dbReference type="PROSITE" id="PS51257">
    <property type="entry name" value="PROKAR_LIPOPROTEIN"/>
    <property type="match status" value="1"/>
</dbReference>
<dbReference type="OrthoDB" id="9789078at2"/>
<dbReference type="InterPro" id="IPR050515">
    <property type="entry name" value="Beta-lactam/transpept"/>
</dbReference>